<feature type="compositionally biased region" description="Polar residues" evidence="1">
    <location>
        <begin position="137"/>
        <end position="155"/>
    </location>
</feature>
<evidence type="ECO:0000256" key="1">
    <source>
        <dbReference type="SAM" id="MobiDB-lite"/>
    </source>
</evidence>
<reference evidence="3" key="2">
    <citation type="submission" date="2015-01" db="EMBL/GenBank/DDBJ databases">
        <title>Evolutionary Origins and Diversification of the Mycorrhizal Mutualists.</title>
        <authorList>
            <consortium name="DOE Joint Genome Institute"/>
            <consortium name="Mycorrhizal Genomics Consortium"/>
            <person name="Kohler A."/>
            <person name="Kuo A."/>
            <person name="Nagy L.G."/>
            <person name="Floudas D."/>
            <person name="Copeland A."/>
            <person name="Barry K.W."/>
            <person name="Cichocki N."/>
            <person name="Veneault-Fourrey C."/>
            <person name="LaButti K."/>
            <person name="Lindquist E.A."/>
            <person name="Lipzen A."/>
            <person name="Lundell T."/>
            <person name="Morin E."/>
            <person name="Murat C."/>
            <person name="Riley R."/>
            <person name="Ohm R."/>
            <person name="Sun H."/>
            <person name="Tunlid A."/>
            <person name="Henrissat B."/>
            <person name="Grigoriev I.V."/>
            <person name="Hibbett D.S."/>
            <person name="Martin F."/>
        </authorList>
    </citation>
    <scope>NUCLEOTIDE SEQUENCE [LARGE SCALE GENOMIC DNA]</scope>
    <source>
        <strain evidence="3">MUT 4182</strain>
    </source>
</reference>
<organism evidence="2 3">
    <name type="scientific">Tulasnella calospora MUT 4182</name>
    <dbReference type="NCBI Taxonomy" id="1051891"/>
    <lineage>
        <taxon>Eukaryota</taxon>
        <taxon>Fungi</taxon>
        <taxon>Dikarya</taxon>
        <taxon>Basidiomycota</taxon>
        <taxon>Agaricomycotina</taxon>
        <taxon>Agaricomycetes</taxon>
        <taxon>Cantharellales</taxon>
        <taxon>Tulasnellaceae</taxon>
        <taxon>Tulasnella</taxon>
    </lineage>
</organism>
<protein>
    <submittedName>
        <fullName evidence="2">Uncharacterized protein</fullName>
    </submittedName>
</protein>
<gene>
    <name evidence="2" type="ORF">M407DRAFT_26457</name>
</gene>
<feature type="compositionally biased region" description="Acidic residues" evidence="1">
    <location>
        <begin position="156"/>
        <end position="165"/>
    </location>
</feature>
<keyword evidence="3" id="KW-1185">Reference proteome</keyword>
<evidence type="ECO:0000313" key="2">
    <source>
        <dbReference type="EMBL" id="KIO24098.1"/>
    </source>
</evidence>
<reference evidence="2 3" key="1">
    <citation type="submission" date="2014-04" db="EMBL/GenBank/DDBJ databases">
        <authorList>
            <consortium name="DOE Joint Genome Institute"/>
            <person name="Kuo A."/>
            <person name="Girlanda M."/>
            <person name="Perotto S."/>
            <person name="Kohler A."/>
            <person name="Nagy L.G."/>
            <person name="Floudas D."/>
            <person name="Copeland A."/>
            <person name="Barry K.W."/>
            <person name="Cichocki N."/>
            <person name="Veneault-Fourrey C."/>
            <person name="LaButti K."/>
            <person name="Lindquist E.A."/>
            <person name="Lipzen A."/>
            <person name="Lundell T."/>
            <person name="Morin E."/>
            <person name="Murat C."/>
            <person name="Sun H."/>
            <person name="Tunlid A."/>
            <person name="Henrissat B."/>
            <person name="Grigoriev I.V."/>
            <person name="Hibbett D.S."/>
            <person name="Martin F."/>
            <person name="Nordberg H.P."/>
            <person name="Cantor M.N."/>
            <person name="Hua S.X."/>
        </authorList>
    </citation>
    <scope>NUCLEOTIDE SEQUENCE [LARGE SCALE GENOMIC DNA]</scope>
    <source>
        <strain evidence="2 3">MUT 4182</strain>
    </source>
</reference>
<feature type="region of interest" description="Disordered" evidence="1">
    <location>
        <begin position="137"/>
        <end position="165"/>
    </location>
</feature>
<sequence>MATVKQLRREEPLLVPSISDPVFKKESGLKEMIWFIAGALQQAAPQALEVQQICDSIENHQPWRIEECRGAEKRRNIQWILSRSPAFEHDDYGLWRMTGMPLVRTVDMLPVMTPAEIHACLDWTDRLFAPFRNPGSSQPIASSSVPLSAESTQLDNDSEWDESFL</sequence>
<evidence type="ECO:0000313" key="3">
    <source>
        <dbReference type="Proteomes" id="UP000054248"/>
    </source>
</evidence>
<dbReference type="Proteomes" id="UP000054248">
    <property type="component" value="Unassembled WGS sequence"/>
</dbReference>
<dbReference type="HOGENOM" id="CLU_125122_0_0_1"/>
<accession>A0A0C3KRM6</accession>
<name>A0A0C3KRM6_9AGAM</name>
<proteinExistence type="predicted"/>
<dbReference type="EMBL" id="KN823068">
    <property type="protein sequence ID" value="KIO24098.1"/>
    <property type="molecule type" value="Genomic_DNA"/>
</dbReference>
<dbReference type="AlphaFoldDB" id="A0A0C3KRM6"/>